<sequence length="1061" mass="116785">MTMTSVNNGEPYYLKADISKAGESTVSINNYIKMRVFDNGKVLPVKWFDQNVVMNVNGMIPFIEGSVGQFSTDDNNNIVMAPDAVHRDWQGTAANTRDGGWADYILTDQMFTEEGAFSGFIGLMDGNGRRLTSINIWFRVLGDNLFFGLTQKYYSDKIEKFIKQMQAKANDTFRDIDAQNKAAIQKLNDDYTAKTQEAQDAQDALTKATSNLNSFGAAVETMDAQIKGQALATKPDLEQAKSDITKIVEDKTANLEKVAKANFSTVASLDQLKKDHATGADGYWITLDTKHLYIWSGNDWTDLGTAGIGDGTVPGKSIKDKSINNTQIGTISAAKVFNTYSDIIKAEKWGIGGTELYVEGDNAVIQLLSGNGDRGITFPVNFNGYNWGWKNLYIDFNYYFTKANDNYVSVYVLREDNTLINKELWNGSKTSDFVHICIPAAFIQNNSLSQNFKVLVVCHGGPSTFDVEHFRVSDDSNNSLLPDKFKDLDLLTVKNGFNLAEAQGWNLTQGSDYFYADSTEAIFKTGDASSNKGIVLKAHITPGVTNYVQVQYGIVSAAQYGIAAFLSNGRNLNDGVFAQFGAVETNTGIHTLTYELTPAEMIRLGINDECTLTIGGNVNALILKSATISTTRNGAGVLEAINNDDTSKKVIYGSSIHLLNSANSKSIDGLKLVTPGEKYDQDNGRLDHITLYAKEKGSTSIYIGKLDQNNLLVDYKQYALNYSAGYNEFDFLSQDIPVNNGDYVFIDCSNLGVYQPDSSHPLANTTRVQDAHHIIQGQYSGNTFYSGDFLAPFEYSVVPATSAQLAKSLNNDITTTSEKVDTIKKQVKQVAVLTSPSGKKFRISVDDNGTLSATSTIPSNVQVFGNSLTGYYKTGSPALGATDPNHDWFHYFSEYVKNINPSAVVDRHTVAPWEQNATGRDVQFDQLFKPYLSQDTNLVVLQVGDNVNRDDSHATFKNDVMDLFKRVKEVSPKAKIYFVGIWFCNWPDMIDSVKAACDKYDGTFISITDLAKSEENKSRIGEQVTLSDGSTTTISTDGEAIHPGNAGYKKIADRLIDSLDF</sequence>
<dbReference type="AlphaFoldDB" id="A0A9X0J6H1"/>
<protein>
    <recommendedName>
        <fullName evidence="3">BppU N-terminal domain-containing protein</fullName>
    </recommendedName>
</protein>
<dbReference type="Proteomes" id="UP000070346">
    <property type="component" value="Unassembled WGS sequence"/>
</dbReference>
<dbReference type="EMBL" id="LSNG01000031">
    <property type="protein sequence ID" value="KXN75951.1"/>
    <property type="molecule type" value="Genomic_DNA"/>
</dbReference>
<comment type="caution">
    <text evidence="1">The sequence shown here is derived from an EMBL/GenBank/DDBJ whole genome shotgun (WGS) entry which is preliminary data.</text>
</comment>
<organism evidence="1 2">
    <name type="scientific">Lactobacillus johnsonii</name>
    <dbReference type="NCBI Taxonomy" id="33959"/>
    <lineage>
        <taxon>Bacteria</taxon>
        <taxon>Bacillati</taxon>
        <taxon>Bacillota</taxon>
        <taxon>Bacilli</taxon>
        <taxon>Lactobacillales</taxon>
        <taxon>Lactobacillaceae</taxon>
        <taxon>Lactobacillus</taxon>
    </lineage>
</organism>
<gene>
    <name evidence="1" type="ORF">AYJ53_07970</name>
</gene>
<dbReference type="InterPro" id="IPR036514">
    <property type="entry name" value="SGNH_hydro_sf"/>
</dbReference>
<dbReference type="CDD" id="cd00229">
    <property type="entry name" value="SGNH_hydrolase"/>
    <property type="match status" value="1"/>
</dbReference>
<proteinExistence type="predicted"/>
<accession>A0A9X0J6H1</accession>
<name>A0A9X0J6H1_LACJH</name>
<dbReference type="Gene3D" id="3.40.50.1110">
    <property type="entry name" value="SGNH hydrolase"/>
    <property type="match status" value="1"/>
</dbReference>
<reference evidence="1 2" key="1">
    <citation type="submission" date="2016-02" db="EMBL/GenBank/DDBJ databases">
        <title>Complete Genome Sequences of Lactobacillus johnsonii Strain W1.</title>
        <authorList>
            <person name="Sun Y."/>
            <person name="Wu X."/>
        </authorList>
    </citation>
    <scope>NUCLEOTIDE SEQUENCE [LARGE SCALE GENOMIC DNA]</scope>
    <source>
        <strain evidence="1 2">W1</strain>
    </source>
</reference>
<dbReference type="SUPFAM" id="SSF52266">
    <property type="entry name" value="SGNH hydrolase"/>
    <property type="match status" value="1"/>
</dbReference>
<evidence type="ECO:0008006" key="3">
    <source>
        <dbReference type="Google" id="ProtNLM"/>
    </source>
</evidence>
<dbReference type="RefSeq" id="WP_061400346.1">
    <property type="nucleotide sequence ID" value="NZ_LSNG01000031.1"/>
</dbReference>
<evidence type="ECO:0000313" key="1">
    <source>
        <dbReference type="EMBL" id="KXN75951.1"/>
    </source>
</evidence>
<dbReference type="OrthoDB" id="2330174at2"/>
<evidence type="ECO:0000313" key="2">
    <source>
        <dbReference type="Proteomes" id="UP000070346"/>
    </source>
</evidence>